<evidence type="ECO:0000313" key="2">
    <source>
        <dbReference type="Proteomes" id="UP000682843"/>
    </source>
</evidence>
<keyword evidence="2" id="KW-1185">Reference proteome</keyword>
<organism evidence="1 2">
    <name type="scientific">Tardiphaga alba</name>
    <dbReference type="NCBI Taxonomy" id="340268"/>
    <lineage>
        <taxon>Bacteria</taxon>
        <taxon>Pseudomonadati</taxon>
        <taxon>Pseudomonadota</taxon>
        <taxon>Alphaproteobacteria</taxon>
        <taxon>Hyphomicrobiales</taxon>
        <taxon>Nitrobacteraceae</taxon>
        <taxon>Tardiphaga</taxon>
    </lineage>
</organism>
<gene>
    <name evidence="1" type="ORF">RPMA_12215</name>
</gene>
<proteinExistence type="predicted"/>
<protein>
    <submittedName>
        <fullName evidence="1">Uncharacterized protein</fullName>
    </submittedName>
</protein>
<name>A0ABX8A7T4_9BRAD</name>
<dbReference type="EMBL" id="CP036498">
    <property type="protein sequence ID" value="QUS39512.1"/>
    <property type="molecule type" value="Genomic_DNA"/>
</dbReference>
<reference evidence="1 2" key="1">
    <citation type="submission" date="2019-02" db="EMBL/GenBank/DDBJ databases">
        <title>Emended description of the genus Rhodopseudomonas and description of Rhodopseudomonas albus sp. nov., a non-phototrophic, heavy-metal-tolerant bacterium isolated from garden soil.</title>
        <authorList>
            <person name="Bao Z."/>
            <person name="Cao W.W."/>
            <person name="Sato Y."/>
            <person name="Nishizawa T."/>
            <person name="Zhao J."/>
            <person name="Guo Y."/>
            <person name="Ohta H."/>
        </authorList>
    </citation>
    <scope>NUCLEOTIDE SEQUENCE [LARGE SCALE GENOMIC DNA]</scope>
    <source>
        <strain evidence="1 2">SK50-23</strain>
    </source>
</reference>
<dbReference type="Proteomes" id="UP000682843">
    <property type="component" value="Chromosome"/>
</dbReference>
<evidence type="ECO:0000313" key="1">
    <source>
        <dbReference type="EMBL" id="QUS39512.1"/>
    </source>
</evidence>
<sequence>MPYALFSNAVKVSKSFSNKADVWRHAADSGLVMEIGSGEEDPPRQILDMGYTIQECGADPAEPAQLRGHDHHEMSEYDIVEMIAACQVNRPSAGASS</sequence>
<accession>A0ABX8A7T4</accession>
<dbReference type="RefSeq" id="WP_211913055.1">
    <property type="nucleotide sequence ID" value="NZ_CP036498.1"/>
</dbReference>